<dbReference type="InterPro" id="IPR051398">
    <property type="entry name" value="Polysacch_Deacetylase"/>
</dbReference>
<name>A0A3B0YL65_9ZZZZ</name>
<dbReference type="Gene3D" id="3.20.20.370">
    <property type="entry name" value="Glycoside hydrolase/deacetylase"/>
    <property type="match status" value="1"/>
</dbReference>
<dbReference type="InterPro" id="IPR011330">
    <property type="entry name" value="Glyco_hydro/deAcase_b/a-brl"/>
</dbReference>
<protein>
    <submittedName>
        <fullName evidence="1">Uncharacterized protein</fullName>
    </submittedName>
</protein>
<dbReference type="AlphaFoldDB" id="A0A3B0YL65"/>
<feature type="non-terminal residue" evidence="1">
    <location>
        <position position="1"/>
    </location>
</feature>
<dbReference type="CDD" id="cd10918">
    <property type="entry name" value="CE4_NodB_like_5s_6s"/>
    <property type="match status" value="1"/>
</dbReference>
<accession>A0A3B0YL65</accession>
<reference evidence="1" key="1">
    <citation type="submission" date="2018-06" db="EMBL/GenBank/DDBJ databases">
        <authorList>
            <person name="Zhirakovskaya E."/>
        </authorList>
    </citation>
    <scope>NUCLEOTIDE SEQUENCE</scope>
</reference>
<evidence type="ECO:0000313" key="1">
    <source>
        <dbReference type="EMBL" id="VAW80141.1"/>
    </source>
</evidence>
<proteinExistence type="predicted"/>
<sequence>TDKALYELQASKRSLEQRFNVEIKSFAFPFGIYTKEQLVLLEQAGYQSAVTTEEGVECLHEQKNMELKRIKISGKDNWLAFLLRVRSGRRGWR</sequence>
<dbReference type="SUPFAM" id="SSF88713">
    <property type="entry name" value="Glycoside hydrolase/deacetylase"/>
    <property type="match status" value="1"/>
</dbReference>
<gene>
    <name evidence="1" type="ORF">MNBD_GAMMA13-241</name>
</gene>
<dbReference type="PANTHER" id="PTHR34216">
    <property type="match status" value="1"/>
</dbReference>
<dbReference type="EMBL" id="UOFK01000212">
    <property type="protein sequence ID" value="VAW80141.1"/>
    <property type="molecule type" value="Genomic_DNA"/>
</dbReference>
<dbReference type="PANTHER" id="PTHR34216:SF7">
    <property type="entry name" value="POLY-BETA-1,6-N-ACETYL-D-GLUCOSAMINE N-DEACETYLASE"/>
    <property type="match status" value="1"/>
</dbReference>
<organism evidence="1">
    <name type="scientific">hydrothermal vent metagenome</name>
    <dbReference type="NCBI Taxonomy" id="652676"/>
    <lineage>
        <taxon>unclassified sequences</taxon>
        <taxon>metagenomes</taxon>
        <taxon>ecological metagenomes</taxon>
    </lineage>
</organism>
<dbReference type="GO" id="GO:0005975">
    <property type="term" value="P:carbohydrate metabolic process"/>
    <property type="evidence" value="ECO:0007669"/>
    <property type="project" value="InterPro"/>
</dbReference>